<dbReference type="eggNOG" id="KOG2146">
    <property type="taxonomic scope" value="Eukaryota"/>
</dbReference>
<dbReference type="InterPro" id="IPR036483">
    <property type="entry name" value="PWI_dom_sf"/>
</dbReference>
<proteinExistence type="predicted"/>
<sequence length="339" mass="38767">MTDAGFFRGTSAEQDNRFSDKQKKLLKQLKFSENLNHKVDLTKVNLDALKPWISKRLEEILMMDDDVVVDFVINQLTENKFPDGKLLQINLTGFLNGKMAREFMGELWDHLLEAQASPDGIPPKLAELKKQEANKKSTSPNKVEEIIKKITPPVADNSPTSHRSGPNKSRSPSPSSKLNKSPRKDDSAPTEPNLQSKRFYRVREDGDKNGSPDPSDRQRESRKRRASSGSNVSDKSRHSRSKSPRYQNQDLNLGLGLNHALGPFHIVKADLEVNQVHVQVLDHLSNVDDHPKVIMKRKRRRNIKRIRKTRNTKSISAVLKRRILHRIQNEDQTKMEIND</sequence>
<dbReference type="EMBL" id="CAEY01000437">
    <property type="status" value="NOT_ANNOTATED_CDS"/>
    <property type="molecule type" value="Genomic_DNA"/>
</dbReference>
<dbReference type="AlphaFoldDB" id="T1JQ43"/>
<evidence type="ECO:0000313" key="4">
    <source>
        <dbReference type="EnsemblMetazoa" id="tetur01g01860.1"/>
    </source>
</evidence>
<dbReference type="HOGENOM" id="CLU_819716_0_0_1"/>
<protein>
    <recommendedName>
        <fullName evidence="3">PWI domain-containing protein</fullName>
    </recommendedName>
</protein>
<dbReference type="PANTHER" id="PTHR23148">
    <property type="entry name" value="SERINE/ARGININE REGULATED NUCLEAR MATRIX PROTEIN"/>
    <property type="match status" value="1"/>
</dbReference>
<dbReference type="GO" id="GO:0006397">
    <property type="term" value="P:mRNA processing"/>
    <property type="evidence" value="ECO:0007669"/>
    <property type="project" value="UniProtKB-KW"/>
</dbReference>
<evidence type="ECO:0000313" key="5">
    <source>
        <dbReference type="Proteomes" id="UP000015104"/>
    </source>
</evidence>
<organism evidence="4 5">
    <name type="scientific">Tetranychus urticae</name>
    <name type="common">Two-spotted spider mite</name>
    <dbReference type="NCBI Taxonomy" id="32264"/>
    <lineage>
        <taxon>Eukaryota</taxon>
        <taxon>Metazoa</taxon>
        <taxon>Ecdysozoa</taxon>
        <taxon>Arthropoda</taxon>
        <taxon>Chelicerata</taxon>
        <taxon>Arachnida</taxon>
        <taxon>Acari</taxon>
        <taxon>Acariformes</taxon>
        <taxon>Trombidiformes</taxon>
        <taxon>Prostigmata</taxon>
        <taxon>Eleutherengona</taxon>
        <taxon>Raphignathae</taxon>
        <taxon>Tetranychoidea</taxon>
        <taxon>Tetranychidae</taxon>
        <taxon>Tetranychus</taxon>
    </lineage>
</organism>
<dbReference type="InterPro" id="IPR052225">
    <property type="entry name" value="Ser/Arg_repetitive_matrix"/>
</dbReference>
<feature type="compositionally biased region" description="Basic and acidic residues" evidence="2">
    <location>
        <begin position="201"/>
        <end position="219"/>
    </location>
</feature>
<dbReference type="SUPFAM" id="SSF101233">
    <property type="entry name" value="PWI domain"/>
    <property type="match status" value="1"/>
</dbReference>
<evidence type="ECO:0000259" key="3">
    <source>
        <dbReference type="PROSITE" id="PS51025"/>
    </source>
</evidence>
<feature type="region of interest" description="Disordered" evidence="2">
    <location>
        <begin position="131"/>
        <end position="250"/>
    </location>
</feature>
<dbReference type="GO" id="GO:0005681">
    <property type="term" value="C:spliceosomal complex"/>
    <property type="evidence" value="ECO:0007669"/>
    <property type="project" value="TreeGrafter"/>
</dbReference>
<reference evidence="4" key="2">
    <citation type="submission" date="2015-06" db="UniProtKB">
        <authorList>
            <consortium name="EnsemblMetazoa"/>
        </authorList>
    </citation>
    <scope>IDENTIFICATION</scope>
</reference>
<keyword evidence="1" id="KW-0507">mRNA processing</keyword>
<reference evidence="5" key="1">
    <citation type="submission" date="2011-08" db="EMBL/GenBank/DDBJ databases">
        <authorList>
            <person name="Rombauts S."/>
        </authorList>
    </citation>
    <scope>NUCLEOTIDE SEQUENCE</scope>
    <source>
        <strain evidence="5">London</strain>
    </source>
</reference>
<name>T1JQ43_TETUR</name>
<accession>T1JQ43</accession>
<dbReference type="SMART" id="SM00311">
    <property type="entry name" value="PWI"/>
    <property type="match status" value="1"/>
</dbReference>
<dbReference type="Gene3D" id="1.20.1390.10">
    <property type="entry name" value="PWI domain"/>
    <property type="match status" value="1"/>
</dbReference>
<dbReference type="GO" id="GO:0048024">
    <property type="term" value="P:regulation of mRNA splicing, via spliceosome"/>
    <property type="evidence" value="ECO:0007669"/>
    <property type="project" value="TreeGrafter"/>
</dbReference>
<evidence type="ECO:0000256" key="1">
    <source>
        <dbReference type="ARBA" id="ARBA00022664"/>
    </source>
</evidence>
<dbReference type="PANTHER" id="PTHR23148:SF0">
    <property type="entry name" value="SERINE_ARGININE REPETITIVE MATRIX PROTEIN 1"/>
    <property type="match status" value="1"/>
</dbReference>
<dbReference type="EnsemblMetazoa" id="tetur01g01860.1">
    <property type="protein sequence ID" value="tetur01g01860.1"/>
    <property type="gene ID" value="tetur01g01860"/>
</dbReference>
<dbReference type="InterPro" id="IPR002483">
    <property type="entry name" value="PWI_dom"/>
</dbReference>
<dbReference type="Proteomes" id="UP000015104">
    <property type="component" value="Unassembled WGS sequence"/>
</dbReference>
<dbReference type="Pfam" id="PF01480">
    <property type="entry name" value="PWI"/>
    <property type="match status" value="1"/>
</dbReference>
<feature type="domain" description="PWI" evidence="3">
    <location>
        <begin position="28"/>
        <end position="128"/>
    </location>
</feature>
<dbReference type="STRING" id="32264.T1JQ43"/>
<dbReference type="GO" id="GO:0003723">
    <property type="term" value="F:RNA binding"/>
    <property type="evidence" value="ECO:0007669"/>
    <property type="project" value="TreeGrafter"/>
</dbReference>
<evidence type="ECO:0000256" key="2">
    <source>
        <dbReference type="SAM" id="MobiDB-lite"/>
    </source>
</evidence>
<feature type="compositionally biased region" description="Low complexity" evidence="2">
    <location>
        <begin position="163"/>
        <end position="179"/>
    </location>
</feature>
<keyword evidence="5" id="KW-1185">Reference proteome</keyword>
<dbReference type="PROSITE" id="PS51025">
    <property type="entry name" value="PWI"/>
    <property type="match status" value="1"/>
</dbReference>